<reference evidence="1" key="1">
    <citation type="journal article" date="2014" name="Int. J. Syst. Evol. Microbiol.">
        <title>Complete genome sequence of Corynebacterium casei LMG S-19264T (=DSM 44701T), isolated from a smear-ripened cheese.</title>
        <authorList>
            <consortium name="US DOE Joint Genome Institute (JGI-PGF)"/>
            <person name="Walter F."/>
            <person name="Albersmeier A."/>
            <person name="Kalinowski J."/>
            <person name="Ruckert C."/>
        </authorList>
    </citation>
    <scope>NUCLEOTIDE SEQUENCE</scope>
    <source>
        <strain evidence="1">JCM 3090</strain>
    </source>
</reference>
<accession>A0A8J3B6I3</accession>
<sequence>MPIHKPPTARPTPGERRAAAVRARGVLARARWRTGVAARVLAARGFAPRAGVRRPRPADVVPLAMPTP</sequence>
<proteinExistence type="predicted"/>
<reference evidence="1" key="2">
    <citation type="submission" date="2020-09" db="EMBL/GenBank/DDBJ databases">
        <authorList>
            <person name="Sun Q."/>
            <person name="Ohkuma M."/>
        </authorList>
    </citation>
    <scope>NUCLEOTIDE SEQUENCE</scope>
    <source>
        <strain evidence="1">JCM 3090</strain>
    </source>
</reference>
<organism evidence="1 2">
    <name type="scientific">Pilimelia anulata</name>
    <dbReference type="NCBI Taxonomy" id="53371"/>
    <lineage>
        <taxon>Bacteria</taxon>
        <taxon>Bacillati</taxon>
        <taxon>Actinomycetota</taxon>
        <taxon>Actinomycetes</taxon>
        <taxon>Micromonosporales</taxon>
        <taxon>Micromonosporaceae</taxon>
        <taxon>Pilimelia</taxon>
    </lineage>
</organism>
<name>A0A8J3B6I3_9ACTN</name>
<dbReference type="Proteomes" id="UP000649739">
    <property type="component" value="Unassembled WGS sequence"/>
</dbReference>
<keyword evidence="2" id="KW-1185">Reference proteome</keyword>
<protein>
    <submittedName>
        <fullName evidence="1">Uncharacterized protein</fullName>
    </submittedName>
</protein>
<evidence type="ECO:0000313" key="1">
    <source>
        <dbReference type="EMBL" id="GGJ77267.1"/>
    </source>
</evidence>
<dbReference type="AlphaFoldDB" id="A0A8J3B6I3"/>
<dbReference type="EMBL" id="BMQB01000001">
    <property type="protein sequence ID" value="GGJ77267.1"/>
    <property type="molecule type" value="Genomic_DNA"/>
</dbReference>
<comment type="caution">
    <text evidence="1">The sequence shown here is derived from an EMBL/GenBank/DDBJ whole genome shotgun (WGS) entry which is preliminary data.</text>
</comment>
<gene>
    <name evidence="1" type="ORF">GCM10010123_04090</name>
</gene>
<evidence type="ECO:0000313" key="2">
    <source>
        <dbReference type="Proteomes" id="UP000649739"/>
    </source>
</evidence>